<accession>A0ABD2PVV0</accession>
<evidence type="ECO:0000313" key="4">
    <source>
        <dbReference type="Proteomes" id="UP001626550"/>
    </source>
</evidence>
<proteinExistence type="predicted"/>
<comment type="caution">
    <text evidence="3">The sequence shown here is derived from an EMBL/GenBank/DDBJ whole genome shotgun (WGS) entry which is preliminary data.</text>
</comment>
<evidence type="ECO:0000313" key="3">
    <source>
        <dbReference type="EMBL" id="KAL3311193.1"/>
    </source>
</evidence>
<keyword evidence="1" id="KW-1133">Transmembrane helix</keyword>
<name>A0ABD2PVV0_9PLAT</name>
<keyword evidence="1" id="KW-0812">Transmembrane</keyword>
<feature type="chain" id="PRO_5044821888" evidence="2">
    <location>
        <begin position="21"/>
        <end position="83"/>
    </location>
</feature>
<protein>
    <submittedName>
        <fullName evidence="3">Uncharacterized protein</fullName>
    </submittedName>
</protein>
<dbReference type="Proteomes" id="UP001626550">
    <property type="component" value="Unassembled WGS sequence"/>
</dbReference>
<gene>
    <name evidence="3" type="ORF">Ciccas_010228</name>
</gene>
<dbReference type="AlphaFoldDB" id="A0ABD2PVV0"/>
<keyword evidence="1" id="KW-0472">Membrane</keyword>
<sequence>MEYFLTALVGVLFLAQNGFAVTLEEAEQDPAKYIRYTQGPFNLWLHAGVSILLLYGILSFIVISISAIAKFIGGTTRAARKGQ</sequence>
<keyword evidence="2" id="KW-0732">Signal</keyword>
<evidence type="ECO:0000256" key="1">
    <source>
        <dbReference type="SAM" id="Phobius"/>
    </source>
</evidence>
<feature type="signal peptide" evidence="2">
    <location>
        <begin position="1"/>
        <end position="20"/>
    </location>
</feature>
<keyword evidence="4" id="KW-1185">Reference proteome</keyword>
<organism evidence="3 4">
    <name type="scientific">Cichlidogyrus casuarinus</name>
    <dbReference type="NCBI Taxonomy" id="1844966"/>
    <lineage>
        <taxon>Eukaryota</taxon>
        <taxon>Metazoa</taxon>
        <taxon>Spiralia</taxon>
        <taxon>Lophotrochozoa</taxon>
        <taxon>Platyhelminthes</taxon>
        <taxon>Monogenea</taxon>
        <taxon>Monopisthocotylea</taxon>
        <taxon>Dactylogyridea</taxon>
        <taxon>Ancyrocephalidae</taxon>
        <taxon>Cichlidogyrus</taxon>
    </lineage>
</organism>
<feature type="transmembrane region" description="Helical" evidence="1">
    <location>
        <begin position="44"/>
        <end position="72"/>
    </location>
</feature>
<reference evidence="3 4" key="1">
    <citation type="submission" date="2024-11" db="EMBL/GenBank/DDBJ databases">
        <title>Adaptive evolution of stress response genes in parasites aligns with host niche diversity.</title>
        <authorList>
            <person name="Hahn C."/>
            <person name="Resl P."/>
        </authorList>
    </citation>
    <scope>NUCLEOTIDE SEQUENCE [LARGE SCALE GENOMIC DNA]</scope>
    <source>
        <strain evidence="3">EGGRZ-B1_66</strain>
        <tissue evidence="3">Body</tissue>
    </source>
</reference>
<evidence type="ECO:0000256" key="2">
    <source>
        <dbReference type="SAM" id="SignalP"/>
    </source>
</evidence>
<dbReference type="EMBL" id="JBJKFK010002379">
    <property type="protein sequence ID" value="KAL3311193.1"/>
    <property type="molecule type" value="Genomic_DNA"/>
</dbReference>